<organism evidence="2 3">
    <name type="scientific">Mya arenaria</name>
    <name type="common">Soft-shell clam</name>
    <dbReference type="NCBI Taxonomy" id="6604"/>
    <lineage>
        <taxon>Eukaryota</taxon>
        <taxon>Metazoa</taxon>
        <taxon>Spiralia</taxon>
        <taxon>Lophotrochozoa</taxon>
        <taxon>Mollusca</taxon>
        <taxon>Bivalvia</taxon>
        <taxon>Autobranchia</taxon>
        <taxon>Heteroconchia</taxon>
        <taxon>Euheterodonta</taxon>
        <taxon>Imparidentia</taxon>
        <taxon>Neoheterodontei</taxon>
        <taxon>Myida</taxon>
        <taxon>Myoidea</taxon>
        <taxon>Myidae</taxon>
        <taxon>Mya</taxon>
    </lineage>
</organism>
<name>A0ABY7DH96_MYAAR</name>
<protein>
    <submittedName>
        <fullName evidence="2">Uncharacterized protein</fullName>
    </submittedName>
</protein>
<gene>
    <name evidence="2" type="ORF">MAR_029752</name>
</gene>
<evidence type="ECO:0000313" key="2">
    <source>
        <dbReference type="EMBL" id="WAQ97062.1"/>
    </source>
</evidence>
<feature type="coiled-coil region" evidence="1">
    <location>
        <begin position="124"/>
        <end position="158"/>
    </location>
</feature>
<sequence length="187" mass="21742">MSFPSLILATATGDRSAGRDDVRRENEQISAELDTLGREHKKLKQIVEQLTRDYEDSKSYDPLRRYERLKGMIKRTIMHLKLNPDEPNTIQAVGVGGLVQGCKDFSHQAESARRREDKYAKLSRQELQQENVQLQGQVRELRRKCAIIRDVIDNLQKHFDASKRQPAIQRYTMLKTMVKNVIHDELI</sequence>
<dbReference type="PANTHER" id="PTHR21010:SF3">
    <property type="entry name" value="DAXX"/>
    <property type="match status" value="1"/>
</dbReference>
<dbReference type="Proteomes" id="UP001164746">
    <property type="component" value="Chromosome 2"/>
</dbReference>
<evidence type="ECO:0000256" key="1">
    <source>
        <dbReference type="SAM" id="Coils"/>
    </source>
</evidence>
<keyword evidence="3" id="KW-1185">Reference proteome</keyword>
<feature type="coiled-coil region" evidence="1">
    <location>
        <begin position="19"/>
        <end position="53"/>
    </location>
</feature>
<evidence type="ECO:0000313" key="3">
    <source>
        <dbReference type="Proteomes" id="UP001164746"/>
    </source>
</evidence>
<dbReference type="PANTHER" id="PTHR21010">
    <property type="entry name" value="AGAP001581-PA"/>
    <property type="match status" value="1"/>
</dbReference>
<proteinExistence type="predicted"/>
<reference evidence="2" key="1">
    <citation type="submission" date="2022-11" db="EMBL/GenBank/DDBJ databases">
        <title>Centuries of genome instability and evolution in soft-shell clam transmissible cancer (bioRxiv).</title>
        <authorList>
            <person name="Hart S.F.M."/>
            <person name="Yonemitsu M.A."/>
            <person name="Giersch R.M."/>
            <person name="Beal B.F."/>
            <person name="Arriagada G."/>
            <person name="Davis B.W."/>
            <person name="Ostrander E.A."/>
            <person name="Goff S.P."/>
            <person name="Metzger M.J."/>
        </authorList>
    </citation>
    <scope>NUCLEOTIDE SEQUENCE</scope>
    <source>
        <strain evidence="2">MELC-2E11</strain>
        <tissue evidence="2">Siphon/mantle</tissue>
    </source>
</reference>
<dbReference type="EMBL" id="CP111013">
    <property type="protein sequence ID" value="WAQ97062.1"/>
    <property type="molecule type" value="Genomic_DNA"/>
</dbReference>
<keyword evidence="1" id="KW-0175">Coiled coil</keyword>
<accession>A0ABY7DH96</accession>